<keyword evidence="1" id="KW-0472">Membrane</keyword>
<evidence type="ECO:0000313" key="4">
    <source>
        <dbReference type="Proteomes" id="UP000001056"/>
    </source>
</evidence>
<dbReference type="RefSeq" id="XP_001223209.1">
    <property type="nucleotide sequence ID" value="XM_001223208.1"/>
</dbReference>
<feature type="transmembrane region" description="Helical" evidence="1">
    <location>
        <begin position="258"/>
        <end position="282"/>
    </location>
</feature>
<reference evidence="4" key="1">
    <citation type="journal article" date="2015" name="Genome Announc.">
        <title>Draft genome sequence of the cellulolytic fungus Chaetomium globosum.</title>
        <authorList>
            <person name="Cuomo C.A."/>
            <person name="Untereiner W.A."/>
            <person name="Ma L.-J."/>
            <person name="Grabherr M."/>
            <person name="Birren B.W."/>
        </authorList>
    </citation>
    <scope>NUCLEOTIDE SEQUENCE [LARGE SCALE GENOMIC DNA]</scope>
    <source>
        <strain evidence="4">ATCC 6205 / CBS 148.51 / DSM 1962 / NBRC 6347 / NRRL 1970</strain>
    </source>
</reference>
<evidence type="ECO:0000313" key="3">
    <source>
        <dbReference type="EMBL" id="EAQ87376.1"/>
    </source>
</evidence>
<feature type="transmembrane region" description="Helical" evidence="1">
    <location>
        <begin position="225"/>
        <end position="246"/>
    </location>
</feature>
<dbReference type="HOGENOM" id="CLU_047036_3_1_1"/>
<dbReference type="GO" id="GO:0005506">
    <property type="term" value="F:iron ion binding"/>
    <property type="evidence" value="ECO:0007669"/>
    <property type="project" value="InterPro"/>
</dbReference>
<protein>
    <recommendedName>
        <fullName evidence="2">Fatty acid hydroxylase domain-containing protein</fullName>
    </recommendedName>
</protein>
<proteinExistence type="predicted"/>
<evidence type="ECO:0000256" key="1">
    <source>
        <dbReference type="SAM" id="Phobius"/>
    </source>
</evidence>
<dbReference type="Proteomes" id="UP000001056">
    <property type="component" value="Unassembled WGS sequence"/>
</dbReference>
<accession>Q2H2K1</accession>
<keyword evidence="1" id="KW-1133">Transmembrane helix</keyword>
<dbReference type="OrthoDB" id="6354873at2759"/>
<feature type="transmembrane region" description="Helical" evidence="1">
    <location>
        <begin position="197"/>
        <end position="219"/>
    </location>
</feature>
<evidence type="ECO:0000259" key="2">
    <source>
        <dbReference type="Pfam" id="PF04116"/>
    </source>
</evidence>
<keyword evidence="4" id="KW-1185">Reference proteome</keyword>
<feature type="transmembrane region" description="Helical" evidence="1">
    <location>
        <begin position="154"/>
        <end position="176"/>
    </location>
</feature>
<dbReference type="VEuPathDB" id="FungiDB:CHGG_03995"/>
<dbReference type="InParanoid" id="Q2H2K1"/>
<sequence>MVDPTRPLVSSTCTCNMRGSTLQTITPNPIVGIRPPDPAQWRSPKIFCCGSCMSQNTTQAKCSALVALTRVDEPTMETVLKHLNPVLLDNVYDSAFRLAQASCGVSNGTHPDWWSPSSQPSGVIVDKSKAWLCNLAADPRFWQRHGIWRQSISIFFLTWITSTFFYLLFGTVCYYLNFDREQKKQPKFRPNRIRAEITASMTALFVLSVLTVPIFVAQVRGWAKIYPFGTGSTWYVIPTPFAAYAFEPIEGWIMSLPVYAYSFLFPMSDVGHLVVFFISNIWTFLLHDNSDQFHTVHHKSIQFNFGQFSDLWDRVGGTYADPSLFFEPIRGKRGQMKSLP</sequence>
<dbReference type="Pfam" id="PF04116">
    <property type="entry name" value="FA_hydroxylase"/>
    <property type="match status" value="1"/>
</dbReference>
<dbReference type="GO" id="GO:0016491">
    <property type="term" value="F:oxidoreductase activity"/>
    <property type="evidence" value="ECO:0007669"/>
    <property type="project" value="InterPro"/>
</dbReference>
<dbReference type="EMBL" id="CH408032">
    <property type="protein sequence ID" value="EAQ87376.1"/>
    <property type="molecule type" value="Genomic_DNA"/>
</dbReference>
<name>Q2H2K1_CHAGB</name>
<keyword evidence="1" id="KW-0812">Transmembrane</keyword>
<feature type="domain" description="Fatty acid hydroxylase" evidence="2">
    <location>
        <begin position="237"/>
        <end position="318"/>
    </location>
</feature>
<gene>
    <name evidence="3" type="ORF">CHGG_03995</name>
</gene>
<dbReference type="eggNOG" id="KOG0872">
    <property type="taxonomic scope" value="Eukaryota"/>
</dbReference>
<dbReference type="GeneID" id="4392057"/>
<dbReference type="AlphaFoldDB" id="Q2H2K1"/>
<dbReference type="GO" id="GO:0008610">
    <property type="term" value="P:lipid biosynthetic process"/>
    <property type="evidence" value="ECO:0007669"/>
    <property type="project" value="InterPro"/>
</dbReference>
<organism evidence="3 4">
    <name type="scientific">Chaetomium globosum (strain ATCC 6205 / CBS 148.51 / DSM 1962 / NBRC 6347 / NRRL 1970)</name>
    <name type="common">Soil fungus</name>
    <dbReference type="NCBI Taxonomy" id="306901"/>
    <lineage>
        <taxon>Eukaryota</taxon>
        <taxon>Fungi</taxon>
        <taxon>Dikarya</taxon>
        <taxon>Ascomycota</taxon>
        <taxon>Pezizomycotina</taxon>
        <taxon>Sordariomycetes</taxon>
        <taxon>Sordariomycetidae</taxon>
        <taxon>Sordariales</taxon>
        <taxon>Chaetomiaceae</taxon>
        <taxon>Chaetomium</taxon>
    </lineage>
</organism>
<dbReference type="STRING" id="306901.Q2H2K1"/>
<dbReference type="InterPro" id="IPR006694">
    <property type="entry name" value="Fatty_acid_hydroxylase"/>
</dbReference>